<reference evidence="2" key="2">
    <citation type="journal article" date="2015" name="Data Brief">
        <title>Shoot transcriptome of the giant reed, Arundo donax.</title>
        <authorList>
            <person name="Barrero R.A."/>
            <person name="Guerrero F.D."/>
            <person name="Moolhuijzen P."/>
            <person name="Goolsby J.A."/>
            <person name="Tidwell J."/>
            <person name="Bellgard S.E."/>
            <person name="Bellgard M.I."/>
        </authorList>
    </citation>
    <scope>NUCLEOTIDE SEQUENCE</scope>
    <source>
        <tissue evidence="2">Shoot tissue taken approximately 20 cm above the soil surface</tissue>
    </source>
</reference>
<organism evidence="2">
    <name type="scientific">Arundo donax</name>
    <name type="common">Giant reed</name>
    <name type="synonym">Donax arundinaceus</name>
    <dbReference type="NCBI Taxonomy" id="35708"/>
    <lineage>
        <taxon>Eukaryota</taxon>
        <taxon>Viridiplantae</taxon>
        <taxon>Streptophyta</taxon>
        <taxon>Embryophyta</taxon>
        <taxon>Tracheophyta</taxon>
        <taxon>Spermatophyta</taxon>
        <taxon>Magnoliopsida</taxon>
        <taxon>Liliopsida</taxon>
        <taxon>Poales</taxon>
        <taxon>Poaceae</taxon>
        <taxon>PACMAD clade</taxon>
        <taxon>Arundinoideae</taxon>
        <taxon>Arundineae</taxon>
        <taxon>Arundo</taxon>
    </lineage>
</organism>
<feature type="compositionally biased region" description="Acidic residues" evidence="1">
    <location>
        <begin position="149"/>
        <end position="162"/>
    </location>
</feature>
<name>A0A0A8YQR2_ARUDO</name>
<feature type="region of interest" description="Disordered" evidence="1">
    <location>
        <begin position="1"/>
        <end position="239"/>
    </location>
</feature>
<evidence type="ECO:0000313" key="2">
    <source>
        <dbReference type="EMBL" id="JAD28731.1"/>
    </source>
</evidence>
<accession>A0A0A8YQR2</accession>
<feature type="compositionally biased region" description="Basic and acidic residues" evidence="1">
    <location>
        <begin position="218"/>
        <end position="227"/>
    </location>
</feature>
<dbReference type="AlphaFoldDB" id="A0A0A8YQR2"/>
<protein>
    <submittedName>
        <fullName evidence="2">Uncharacterized protein</fullName>
    </submittedName>
</protein>
<feature type="compositionally biased region" description="Basic residues" evidence="1">
    <location>
        <begin position="12"/>
        <end position="42"/>
    </location>
</feature>
<feature type="region of interest" description="Disordered" evidence="1">
    <location>
        <begin position="252"/>
        <end position="277"/>
    </location>
</feature>
<sequence length="291" mass="32370">MDVEAEEQGYLKGKRKRSKRKQMKRGRIGSKAGAKRQSKKTGPKSQKVESSRSDTTGNAAEPVVEKRTAQRKKQTKKASAPASDDDEDDMPALKDRLAAFNIDDPSPDNAAMEIETTGQQNENKGRKGPSKRGTAKKASSSFAAIPSDDKDEDDNFDMEEVSEVQIQKGRGRKPTAAERPKAATTRKRGPAQGKAMRQKVIDEMLKTAGDSNTSAPSPEKKVQKMRDSSQSCREAAPSLRQAPKTLLRLHQPPAAPLSQLLHRRQGGHRRRSRRQQSIFLRAMTPRMKWWS</sequence>
<evidence type="ECO:0000256" key="1">
    <source>
        <dbReference type="SAM" id="MobiDB-lite"/>
    </source>
</evidence>
<proteinExistence type="predicted"/>
<dbReference type="EMBL" id="GBRH01269164">
    <property type="protein sequence ID" value="JAD28731.1"/>
    <property type="molecule type" value="Transcribed_RNA"/>
</dbReference>
<feature type="compositionally biased region" description="Basic residues" evidence="1">
    <location>
        <begin position="126"/>
        <end position="135"/>
    </location>
</feature>
<reference evidence="2" key="1">
    <citation type="submission" date="2014-09" db="EMBL/GenBank/DDBJ databases">
        <authorList>
            <person name="Magalhaes I.L.F."/>
            <person name="Oliveira U."/>
            <person name="Santos F.R."/>
            <person name="Vidigal T.H.D.A."/>
            <person name="Brescovit A.D."/>
            <person name="Santos A.J."/>
        </authorList>
    </citation>
    <scope>NUCLEOTIDE SEQUENCE</scope>
    <source>
        <tissue evidence="2">Shoot tissue taken approximately 20 cm above the soil surface</tissue>
    </source>
</reference>
<feature type="compositionally biased region" description="Basic residues" evidence="1">
    <location>
        <begin position="261"/>
        <end position="274"/>
    </location>
</feature>